<reference evidence="1 2" key="1">
    <citation type="submission" date="2021-01" db="EMBL/GenBank/DDBJ databases">
        <title>C459-1 draft genome sequence.</title>
        <authorList>
            <person name="Zhang X.-F."/>
        </authorList>
    </citation>
    <scope>NUCLEOTIDE SEQUENCE [LARGE SCALE GENOMIC DNA]</scope>
    <source>
        <strain evidence="2">C459-1</strain>
    </source>
</reference>
<evidence type="ECO:0000313" key="2">
    <source>
        <dbReference type="Proteomes" id="UP000625283"/>
    </source>
</evidence>
<organism evidence="1 2">
    <name type="scientific">Sphingobacterium faecale</name>
    <dbReference type="NCBI Taxonomy" id="2803775"/>
    <lineage>
        <taxon>Bacteria</taxon>
        <taxon>Pseudomonadati</taxon>
        <taxon>Bacteroidota</taxon>
        <taxon>Sphingobacteriia</taxon>
        <taxon>Sphingobacteriales</taxon>
        <taxon>Sphingobacteriaceae</taxon>
        <taxon>Sphingobacterium</taxon>
    </lineage>
</organism>
<protein>
    <submittedName>
        <fullName evidence="1">Uncharacterized protein</fullName>
    </submittedName>
</protein>
<gene>
    <name evidence="1" type="ORF">JKG61_01845</name>
</gene>
<comment type="caution">
    <text evidence="1">The sequence shown here is derived from an EMBL/GenBank/DDBJ whole genome shotgun (WGS) entry which is preliminary data.</text>
</comment>
<accession>A0ABS1R0R0</accession>
<keyword evidence="2" id="KW-1185">Reference proteome</keyword>
<name>A0ABS1R0R0_9SPHI</name>
<proteinExistence type="predicted"/>
<dbReference type="Proteomes" id="UP000625283">
    <property type="component" value="Unassembled WGS sequence"/>
</dbReference>
<dbReference type="RefSeq" id="WP_202101282.1">
    <property type="nucleotide sequence ID" value="NZ_JAERTY010000001.1"/>
</dbReference>
<dbReference type="EMBL" id="JAERTY010000001">
    <property type="protein sequence ID" value="MBL1407486.1"/>
    <property type="molecule type" value="Genomic_DNA"/>
</dbReference>
<sequence length="72" mass="8429">MDSNLLLKLCKNNKEKMKKLAEQINTLNESLAEQRPVEISEALDRSIADLRAQKYKANYIQRVDIYSFIEKL</sequence>
<evidence type="ECO:0000313" key="1">
    <source>
        <dbReference type="EMBL" id="MBL1407486.1"/>
    </source>
</evidence>